<organism evidence="1 2">
    <name type="scientific">Thalassospira marina</name>
    <dbReference type="NCBI Taxonomy" id="2048283"/>
    <lineage>
        <taxon>Bacteria</taxon>
        <taxon>Pseudomonadati</taxon>
        <taxon>Pseudomonadota</taxon>
        <taxon>Alphaproteobacteria</taxon>
        <taxon>Rhodospirillales</taxon>
        <taxon>Thalassospiraceae</taxon>
        <taxon>Thalassospira</taxon>
    </lineage>
</organism>
<accession>A0ABM6QDJ6</accession>
<sequence>MPRSMSLVLTLENRNASTSLHLTSLAPQTGWQSLPPRHLEPGTRQTCCIETTDEITVTMHYGNCHIGLHMGNGIVDIEPGLAEIKHQAMSGNRAEITLKLA</sequence>
<protein>
    <recommendedName>
        <fullName evidence="3">Cyclophilin TM1367-like domain-containing protein</fullName>
    </recommendedName>
</protein>
<dbReference type="Proteomes" id="UP000233458">
    <property type="component" value="Chromosome"/>
</dbReference>
<gene>
    <name evidence="1" type="ORF">CSC3H3_19520</name>
</gene>
<dbReference type="EMBL" id="CP024199">
    <property type="protein sequence ID" value="AUG54663.1"/>
    <property type="molecule type" value="Genomic_DNA"/>
</dbReference>
<evidence type="ECO:0008006" key="3">
    <source>
        <dbReference type="Google" id="ProtNLM"/>
    </source>
</evidence>
<keyword evidence="2" id="KW-1185">Reference proteome</keyword>
<name>A0ABM6QDJ6_9PROT</name>
<proteinExistence type="predicted"/>
<dbReference type="RefSeq" id="WP_101285925.1">
    <property type="nucleotide sequence ID" value="NZ_CP024199.1"/>
</dbReference>
<evidence type="ECO:0000313" key="2">
    <source>
        <dbReference type="Proteomes" id="UP000233458"/>
    </source>
</evidence>
<evidence type="ECO:0000313" key="1">
    <source>
        <dbReference type="EMBL" id="AUG54663.1"/>
    </source>
</evidence>
<reference evidence="1 2" key="1">
    <citation type="submission" date="2017-10" db="EMBL/GenBank/DDBJ databases">
        <title>Biodiversity and function of Thalassospira species in the particle-attached aromatic-hydrocarbon-degrading consortia from the surface seawater of the China South Sea.</title>
        <authorList>
            <person name="Dong C."/>
            <person name="Liu R."/>
            <person name="Shao Z."/>
        </authorList>
    </citation>
    <scope>NUCLEOTIDE SEQUENCE [LARGE SCALE GENOMIC DNA]</scope>
    <source>
        <strain evidence="1 2">CSC3H3</strain>
    </source>
</reference>